<reference evidence="1" key="1">
    <citation type="journal article" date="2018" name="Nat. Genet.">
        <title>Extensive intraspecific gene order and gene structural variations between Mo17 and other maize genomes.</title>
        <authorList>
            <person name="Sun S."/>
            <person name="Zhou Y."/>
            <person name="Chen J."/>
            <person name="Shi J."/>
            <person name="Zhao H."/>
            <person name="Zhao H."/>
            <person name="Song W."/>
            <person name="Zhang M."/>
            <person name="Cui Y."/>
            <person name="Dong X."/>
            <person name="Liu H."/>
            <person name="Ma X."/>
            <person name="Jiao Y."/>
            <person name="Wang B."/>
            <person name="Wei X."/>
            <person name="Stein J.C."/>
            <person name="Glaubitz J.C."/>
            <person name="Lu F."/>
            <person name="Yu G."/>
            <person name="Liang C."/>
            <person name="Fengler K."/>
            <person name="Li B."/>
            <person name="Rafalski A."/>
            <person name="Schnable P.S."/>
            <person name="Ware D.H."/>
            <person name="Buckler E.S."/>
            <person name="Lai J."/>
        </authorList>
    </citation>
    <scope>NUCLEOTIDE SEQUENCE [LARGE SCALE GENOMIC DNA]</scope>
    <source>
        <tissue evidence="1">Seedling</tissue>
    </source>
</reference>
<protein>
    <submittedName>
        <fullName evidence="1">Uncharacterized protein</fullName>
    </submittedName>
</protein>
<sequence>MLVSLRVLFHLLTPF</sequence>
<evidence type="ECO:0000313" key="1">
    <source>
        <dbReference type="EMBL" id="PWZ19981.1"/>
    </source>
</evidence>
<proteinExistence type="predicted"/>
<organism evidence="1">
    <name type="scientific">Zea mays</name>
    <name type="common">Maize</name>
    <dbReference type="NCBI Taxonomy" id="4577"/>
    <lineage>
        <taxon>Eukaryota</taxon>
        <taxon>Viridiplantae</taxon>
        <taxon>Streptophyta</taxon>
        <taxon>Embryophyta</taxon>
        <taxon>Tracheophyta</taxon>
        <taxon>Spermatophyta</taxon>
        <taxon>Magnoliopsida</taxon>
        <taxon>Liliopsida</taxon>
        <taxon>Poales</taxon>
        <taxon>Poaceae</taxon>
        <taxon>PACMAD clade</taxon>
        <taxon>Panicoideae</taxon>
        <taxon>Andropogonodae</taxon>
        <taxon>Andropogoneae</taxon>
        <taxon>Tripsacinae</taxon>
        <taxon>Zea</taxon>
    </lineage>
</organism>
<gene>
    <name evidence="1" type="ORF">Zm00014a_009684</name>
</gene>
<comment type="caution">
    <text evidence="1">The sequence shown here is derived from an EMBL/GenBank/DDBJ whole genome shotgun (WGS) entry which is preliminary data.</text>
</comment>
<name>A0A3L6EIU9_MAIZE</name>
<accession>A0A3L6EIU9</accession>
<dbReference type="Proteomes" id="UP000251960">
    <property type="component" value="Chromosome 5"/>
</dbReference>
<dbReference type="EMBL" id="NCVQ01000006">
    <property type="protein sequence ID" value="PWZ19981.1"/>
    <property type="molecule type" value="Genomic_DNA"/>
</dbReference>